<accession>W7TTM3</accession>
<name>W7TTM3_9STRA</name>
<reference evidence="1 2" key="1">
    <citation type="journal article" date="2014" name="Mol. Plant">
        <title>Chromosome Scale Genome Assembly and Transcriptome Profiling of Nannochloropsis gaditana in Nitrogen Depletion.</title>
        <authorList>
            <person name="Corteggiani Carpinelli E."/>
            <person name="Telatin A."/>
            <person name="Vitulo N."/>
            <person name="Forcato C."/>
            <person name="D'Angelo M."/>
            <person name="Schiavon R."/>
            <person name="Vezzi A."/>
            <person name="Giacometti G.M."/>
            <person name="Morosinotto T."/>
            <person name="Valle G."/>
        </authorList>
    </citation>
    <scope>NUCLEOTIDE SEQUENCE [LARGE SCALE GENOMIC DNA]</scope>
    <source>
        <strain evidence="1 2">B-31</strain>
    </source>
</reference>
<comment type="caution">
    <text evidence="1">The sequence shown here is derived from an EMBL/GenBank/DDBJ whole genome shotgun (WGS) entry which is preliminary data.</text>
</comment>
<protein>
    <submittedName>
        <fullName evidence="1">Uncharacterized protein</fullName>
    </submittedName>
</protein>
<organism evidence="1 2">
    <name type="scientific">Nannochloropsis gaditana</name>
    <dbReference type="NCBI Taxonomy" id="72520"/>
    <lineage>
        <taxon>Eukaryota</taxon>
        <taxon>Sar</taxon>
        <taxon>Stramenopiles</taxon>
        <taxon>Ochrophyta</taxon>
        <taxon>Eustigmatophyceae</taxon>
        <taxon>Eustigmatales</taxon>
        <taxon>Monodopsidaceae</taxon>
        <taxon>Nannochloropsis</taxon>
    </lineage>
</organism>
<proteinExistence type="predicted"/>
<sequence length="121" mass="13849">MPRHDPLFFQPFLQHGSLHHEPRLDITVPEGAHCHHTLLVRALFRASLFDAFFRFLFDLSCDTFSSTSTLWGGIRSLHDFADVRPHTDRLGRRCHPVVFVLYTPPAAPLSGTWSFDQGRHG</sequence>
<evidence type="ECO:0000313" key="1">
    <source>
        <dbReference type="EMBL" id="EWM29467.1"/>
    </source>
</evidence>
<gene>
    <name evidence="1" type="ORF">Naga_100449g6</name>
</gene>
<dbReference type="EMBL" id="AZIL01000159">
    <property type="protein sequence ID" value="EWM29467.1"/>
    <property type="molecule type" value="Genomic_DNA"/>
</dbReference>
<dbReference type="AlphaFoldDB" id="W7TTM3"/>
<keyword evidence="2" id="KW-1185">Reference proteome</keyword>
<evidence type="ECO:0000313" key="2">
    <source>
        <dbReference type="Proteomes" id="UP000019335"/>
    </source>
</evidence>
<dbReference type="Proteomes" id="UP000019335">
    <property type="component" value="Chromosome 3"/>
</dbReference>